<comment type="caution">
    <text evidence="1">The sequence shown here is derived from an EMBL/GenBank/DDBJ whole genome shotgun (WGS) entry which is preliminary data.</text>
</comment>
<dbReference type="InterPro" id="IPR043148">
    <property type="entry name" value="TagF_C"/>
</dbReference>
<dbReference type="Gene3D" id="3.40.50.12580">
    <property type="match status" value="1"/>
</dbReference>
<dbReference type="Proteomes" id="UP001247805">
    <property type="component" value="Unassembled WGS sequence"/>
</dbReference>
<dbReference type="RefSeq" id="WP_316027616.1">
    <property type="nucleotide sequence ID" value="NZ_JAWDIO010000002.1"/>
</dbReference>
<proteinExistence type="predicted"/>
<evidence type="ECO:0008006" key="3">
    <source>
        <dbReference type="Google" id="ProtNLM"/>
    </source>
</evidence>
<evidence type="ECO:0000313" key="2">
    <source>
        <dbReference type="Proteomes" id="UP001247805"/>
    </source>
</evidence>
<sequence>MSRLYIPVESQSRELASRIAVALYSLDIGFSDVIIGRDVEVFNTIQKPGVVLLKSAASFEFKLVEKLLSQGHKVYSLDEEGILPPLNDSSINTRFSKDLLSMLSGVFVNGNLELSSFPSWVKSSEKLIITGNPRFDFYAPRKRRFYNNNKNKINSLVKGKKIILLVSRFGDVNLSKNINYFKLLEDNGYMNTEKSRAFHKGFYEHSKVIFEEFIQLPTTLAREFPEHMIVVRPHPSECDSVWRTFNKFENILVSSQFDIASWLSCAEVMVHNGCTTSVEATAMEVPVISFVPATSDEYDLVQANELGEKAENIQEVVDIIRDKEGLYLMADNLSKLNEIIKYDPECNASELIAKSLYDGVQTVTNETNSKRSKNIRFFLREIIKLLLSNLKLRHCYARKKYPFISTVKFRAKVEDISKCMNLEGFSVNREGIDVFRIKKIKPDYIAALGEVVGKCRPLFP</sequence>
<gene>
    <name evidence="1" type="ORF">RS130_21420</name>
</gene>
<evidence type="ECO:0000313" key="1">
    <source>
        <dbReference type="EMBL" id="MDU0356109.1"/>
    </source>
</evidence>
<keyword evidence="2" id="KW-1185">Reference proteome</keyword>
<dbReference type="EMBL" id="JAWDIO010000002">
    <property type="protein sequence ID" value="MDU0356109.1"/>
    <property type="molecule type" value="Genomic_DNA"/>
</dbReference>
<organism evidence="1 2">
    <name type="scientific">Paraglaciecola aquimarina</name>
    <dbReference type="NCBI Taxonomy" id="1235557"/>
    <lineage>
        <taxon>Bacteria</taxon>
        <taxon>Pseudomonadati</taxon>
        <taxon>Pseudomonadota</taxon>
        <taxon>Gammaproteobacteria</taxon>
        <taxon>Alteromonadales</taxon>
        <taxon>Alteromonadaceae</taxon>
        <taxon>Paraglaciecola</taxon>
    </lineage>
</organism>
<accession>A0ABU3T1F1</accession>
<dbReference type="NCBIfam" id="TIGR04396">
    <property type="entry name" value="surf_polysacc"/>
    <property type="match status" value="1"/>
</dbReference>
<reference evidence="1 2" key="1">
    <citation type="submission" date="2023-10" db="EMBL/GenBank/DDBJ databases">
        <title>Glaciecola aquimarina strain GGW-M5 nov., isolated from a coastal seawater.</title>
        <authorList>
            <person name="Bayburt H."/>
            <person name="Kim J.M."/>
            <person name="Choi B.J."/>
            <person name="Jeon C.O."/>
        </authorList>
    </citation>
    <scope>NUCLEOTIDE SEQUENCE [LARGE SCALE GENOMIC DNA]</scope>
    <source>
        <strain evidence="1 2">KCTC 32108</strain>
    </source>
</reference>
<name>A0ABU3T1F1_9ALTE</name>
<dbReference type="SUPFAM" id="SSF53756">
    <property type="entry name" value="UDP-Glycosyltransferase/glycogen phosphorylase"/>
    <property type="match status" value="1"/>
</dbReference>
<dbReference type="InterPro" id="IPR030906">
    <property type="entry name" value="Surf_polysacc"/>
</dbReference>
<protein>
    <recommendedName>
        <fullName evidence="3">Surface carbohydrate biosynthesis protein</fullName>
    </recommendedName>
</protein>